<evidence type="ECO:0000256" key="3">
    <source>
        <dbReference type="ARBA" id="ARBA00022792"/>
    </source>
</evidence>
<dbReference type="Pfam" id="PF07766">
    <property type="entry name" value="LETM1_RBD"/>
    <property type="match status" value="1"/>
</dbReference>
<evidence type="ECO:0000256" key="2">
    <source>
        <dbReference type="ARBA" id="ARBA00022692"/>
    </source>
</evidence>
<keyword evidence="6" id="KW-0472">Membrane</keyword>
<keyword evidence="10" id="KW-1185">Reference proteome</keyword>
<dbReference type="GO" id="GO:0043022">
    <property type="term" value="F:ribosome binding"/>
    <property type="evidence" value="ECO:0007669"/>
    <property type="project" value="InterPro"/>
</dbReference>
<dbReference type="InterPro" id="IPR044202">
    <property type="entry name" value="LETM1/MDM38-like"/>
</dbReference>
<evidence type="ECO:0000256" key="7">
    <source>
        <dbReference type="PROSITE-ProRule" id="PRU01094"/>
    </source>
</evidence>
<evidence type="ECO:0000256" key="5">
    <source>
        <dbReference type="ARBA" id="ARBA00023128"/>
    </source>
</evidence>
<dbReference type="GO" id="GO:0030003">
    <property type="term" value="P:intracellular monoatomic cation homeostasis"/>
    <property type="evidence" value="ECO:0007669"/>
    <property type="project" value="TreeGrafter"/>
</dbReference>
<organism evidence="9 10">
    <name type="scientific">Drechslerella dactyloides</name>
    <name type="common">Nematode-trapping fungus</name>
    <name type="synonym">Arthrobotrys dactyloides</name>
    <dbReference type="NCBI Taxonomy" id="74499"/>
    <lineage>
        <taxon>Eukaryota</taxon>
        <taxon>Fungi</taxon>
        <taxon>Dikarya</taxon>
        <taxon>Ascomycota</taxon>
        <taxon>Pezizomycotina</taxon>
        <taxon>Orbiliomycetes</taxon>
        <taxon>Orbiliales</taxon>
        <taxon>Orbiliaceae</taxon>
        <taxon>Drechslerella</taxon>
    </lineage>
</organism>
<keyword evidence="2" id="KW-0812">Transmembrane</keyword>
<keyword evidence="4" id="KW-1133">Transmembrane helix</keyword>
<evidence type="ECO:0000313" key="10">
    <source>
        <dbReference type="Proteomes" id="UP001221413"/>
    </source>
</evidence>
<reference evidence="9" key="1">
    <citation type="submission" date="2023-01" db="EMBL/GenBank/DDBJ databases">
        <title>The chitinases involved in constricting ring structure development in the nematode-trapping fungus Drechslerella dactyloides.</title>
        <authorList>
            <person name="Wang R."/>
            <person name="Zhang L."/>
            <person name="Tang P."/>
            <person name="Li S."/>
            <person name="Liang L."/>
        </authorList>
    </citation>
    <scope>NUCLEOTIDE SEQUENCE</scope>
    <source>
        <strain evidence="9">YMF1.00031</strain>
    </source>
</reference>
<proteinExistence type="predicted"/>
<comment type="subcellular location">
    <subcellularLocation>
        <location evidence="1">Mitochondrion inner membrane</location>
        <topology evidence="1">Single-pass membrane protein</topology>
    </subcellularLocation>
</comment>
<dbReference type="GO" id="GO:0005743">
    <property type="term" value="C:mitochondrial inner membrane"/>
    <property type="evidence" value="ECO:0007669"/>
    <property type="project" value="UniProtKB-SubCell"/>
</dbReference>
<evidence type="ECO:0000256" key="1">
    <source>
        <dbReference type="ARBA" id="ARBA00004434"/>
    </source>
</evidence>
<gene>
    <name evidence="9" type="ORF">Dda_4666</name>
</gene>
<dbReference type="PROSITE" id="PS51758">
    <property type="entry name" value="LETM1_RBD"/>
    <property type="match status" value="1"/>
</dbReference>
<protein>
    <recommendedName>
        <fullName evidence="8">Letm1 RBD domain-containing protein</fullName>
    </recommendedName>
</protein>
<comment type="caution">
    <text evidence="9">The sequence shown here is derived from an EMBL/GenBank/DDBJ whole genome shotgun (WGS) entry which is preliminary data.</text>
</comment>
<dbReference type="Proteomes" id="UP001221413">
    <property type="component" value="Unassembled WGS sequence"/>
</dbReference>
<accession>A0AAD6NJK7</accession>
<evidence type="ECO:0000256" key="6">
    <source>
        <dbReference type="ARBA" id="ARBA00023136"/>
    </source>
</evidence>
<keyword evidence="3" id="KW-0999">Mitochondrion inner membrane</keyword>
<evidence type="ECO:0000259" key="8">
    <source>
        <dbReference type="PROSITE" id="PS51758"/>
    </source>
</evidence>
<dbReference type="AlphaFoldDB" id="A0AAD6NJK7"/>
<dbReference type="PANTHER" id="PTHR14009">
    <property type="entry name" value="LEUCINE ZIPPER-EF-HAND CONTAINING TRANSMEMBRANE PROTEIN"/>
    <property type="match status" value="1"/>
</dbReference>
<feature type="domain" description="Letm1 RBD" evidence="8">
    <location>
        <begin position="147"/>
        <end position="311"/>
    </location>
</feature>
<dbReference type="PANTHER" id="PTHR14009:SF6">
    <property type="entry name" value="LETM1 RBD DOMAIN-CONTAINING PROTEIN"/>
    <property type="match status" value="1"/>
</dbReference>
<evidence type="ECO:0000256" key="4">
    <source>
        <dbReference type="ARBA" id="ARBA00022989"/>
    </source>
</evidence>
<evidence type="ECO:0000313" key="9">
    <source>
        <dbReference type="EMBL" id="KAJ6260440.1"/>
    </source>
</evidence>
<keyword evidence="5 7" id="KW-0496">Mitochondrion</keyword>
<name>A0AAD6NJK7_DREDA</name>
<dbReference type="InterPro" id="IPR033122">
    <property type="entry name" value="LETM1-like_RBD"/>
</dbReference>
<dbReference type="EMBL" id="JAQGDS010000005">
    <property type="protein sequence ID" value="KAJ6260440.1"/>
    <property type="molecule type" value="Genomic_DNA"/>
</dbReference>
<sequence length="311" mass="36015">MNVSLAAGGRAAVRCCSRKQYIISPTTFIRCISRYDSPINGPLSTLPAPLDIPPPRRPEQSVFSYYFQLGKGYLVFYKNGLKNAAWVNPRLVRPVMTKWRESKGYAGIRQNTWLTRSDLQLLKRHQHDIRRIPLFALLFTVCGEFTPLVVAAFSNIVPITCRIPTQVAHDRRKRDERQTASFENYLPSSSINRSVERLEQMTFREKVHCSTMVGRHSNLWPSRILPLPFEWLLTRRLQRYEIYLETDDMLIAKGGGVMLLSPAELEIACMDRGIKVIDKPEAQLRSDLQRWLSDRKKGITMWERWLALPRP</sequence>